<name>I3VIL2_9BACT</name>
<accession>I3VIL2</accession>
<evidence type="ECO:0000313" key="1">
    <source>
        <dbReference type="EMBL" id="AFK79218.1"/>
    </source>
</evidence>
<sequence length="54" mass="6015">MDFREGRTQGRKRSWNASVGQSVLALGGTVEYFRDAVFNDPTYAEAYKVAALDV</sequence>
<organism evidence="1">
    <name type="scientific">uncultured bacterium F42-01</name>
    <dbReference type="NCBI Taxonomy" id="1191438"/>
    <lineage>
        <taxon>Bacteria</taxon>
        <taxon>environmental samples</taxon>
    </lineage>
</organism>
<dbReference type="AlphaFoldDB" id="I3VIL2"/>
<reference evidence="1" key="1">
    <citation type="submission" date="2012-04" db="EMBL/GenBank/DDBJ databases">
        <title>Characterization of mineral phosphate solubilization trait from soil metagenome.</title>
        <authorList>
            <person name="Chhabra S."/>
            <person name="Brazil D."/>
            <person name="Morrissey J."/>
            <person name="Burke J."/>
            <person name="O'Gara F."/>
            <person name="Dowling D."/>
        </authorList>
    </citation>
    <scope>NUCLEOTIDE SEQUENCE</scope>
</reference>
<dbReference type="EMBL" id="JQ970526">
    <property type="protein sequence ID" value="AFK79218.1"/>
    <property type="molecule type" value="Genomic_DNA"/>
</dbReference>
<protein>
    <submittedName>
        <fullName evidence="1">Uncharacterized protein</fullName>
    </submittedName>
</protein>
<proteinExistence type="predicted"/>